<dbReference type="AlphaFoldDB" id="A0A5B8YLD1"/>
<dbReference type="Gene3D" id="3.30.2350.10">
    <property type="entry name" value="Pseudouridine synthase"/>
    <property type="match status" value="1"/>
</dbReference>
<evidence type="ECO:0000313" key="4">
    <source>
        <dbReference type="Proteomes" id="UP000321954"/>
    </source>
</evidence>
<name>A0A5B8YLD1_9FLAO</name>
<dbReference type="GO" id="GO:0000455">
    <property type="term" value="P:enzyme-directed rRNA pseudouridine synthesis"/>
    <property type="evidence" value="ECO:0007669"/>
    <property type="project" value="TreeGrafter"/>
</dbReference>
<evidence type="ECO:0000259" key="2">
    <source>
        <dbReference type="Pfam" id="PF00849"/>
    </source>
</evidence>
<dbReference type="InterPro" id="IPR006224">
    <property type="entry name" value="PsdUridine_synth_RluA-like_CS"/>
</dbReference>
<dbReference type="InterPro" id="IPR020103">
    <property type="entry name" value="PsdUridine_synth_cat_dom_sf"/>
</dbReference>
<keyword evidence="4" id="KW-1185">Reference proteome</keyword>
<comment type="similarity">
    <text evidence="1">Belongs to the pseudouridine synthase RluA family.</text>
</comment>
<dbReference type="PANTHER" id="PTHR21600">
    <property type="entry name" value="MITOCHONDRIAL RNA PSEUDOURIDINE SYNTHASE"/>
    <property type="match status" value="1"/>
</dbReference>
<dbReference type="EMBL" id="CP042476">
    <property type="protein sequence ID" value="QED38732.1"/>
    <property type="molecule type" value="Genomic_DNA"/>
</dbReference>
<protein>
    <submittedName>
        <fullName evidence="3">RluA family pseudouridine synthase</fullName>
    </submittedName>
</protein>
<dbReference type="CDD" id="cd02869">
    <property type="entry name" value="PseudoU_synth_RluA_like"/>
    <property type="match status" value="1"/>
</dbReference>
<gene>
    <name evidence="3" type="ORF">FK178_13860</name>
</gene>
<dbReference type="RefSeq" id="WP_146836488.1">
    <property type="nucleotide sequence ID" value="NZ_CP042476.1"/>
</dbReference>
<dbReference type="KEGG" id="anp:FK178_13860"/>
<accession>A0A5B8YLD1</accession>
<dbReference type="OrthoDB" id="9807829at2"/>
<dbReference type="GO" id="GO:0009982">
    <property type="term" value="F:pseudouridine synthase activity"/>
    <property type="evidence" value="ECO:0007669"/>
    <property type="project" value="InterPro"/>
</dbReference>
<sequence>MIILETHIVPAIKERIRLQEYAVSIFSSISTKSTLKKAIKRKEILLNGIPAQTSDWIEQYQKIELLQPELPAKKVYNLKLEVIFEDDFMAVINKPAGISTSGNFFRSIENALPFNLARSTEPDTLPYPMPVHRLDNPTSGLLLVAKTRNAQIILNRAFECQEIQKTYVALVSGLAPPCAVYTNEIEGKNAKSEISLIKYISKAQGEFSLLEVLPKTGRTHQIRIHLSGNGFPIVGDRDYGGFKGFNGGLYLASTGIKFLHPVSGKPMDISIPIPGKFKKFASLQMP</sequence>
<organism evidence="3 4">
    <name type="scientific">Antarcticibacterium arcticum</name>
    <dbReference type="NCBI Taxonomy" id="2585771"/>
    <lineage>
        <taxon>Bacteria</taxon>
        <taxon>Pseudomonadati</taxon>
        <taxon>Bacteroidota</taxon>
        <taxon>Flavobacteriia</taxon>
        <taxon>Flavobacteriales</taxon>
        <taxon>Flavobacteriaceae</taxon>
        <taxon>Antarcticibacterium</taxon>
    </lineage>
</organism>
<dbReference type="PANTHER" id="PTHR21600:SF87">
    <property type="entry name" value="RNA PSEUDOURIDYLATE SYNTHASE DOMAIN-CONTAINING PROTEIN 1"/>
    <property type="match status" value="1"/>
</dbReference>
<dbReference type="GO" id="GO:0003723">
    <property type="term" value="F:RNA binding"/>
    <property type="evidence" value="ECO:0007669"/>
    <property type="project" value="InterPro"/>
</dbReference>
<proteinExistence type="inferred from homology"/>
<evidence type="ECO:0000313" key="3">
    <source>
        <dbReference type="EMBL" id="QED38732.1"/>
    </source>
</evidence>
<reference evidence="3 4" key="1">
    <citation type="submission" date="2019-08" db="EMBL/GenBank/DDBJ databases">
        <title>Antarcticibacterium arcticum sp. nov., a bacterium isolated from marine sediment of the Canadian Beaufort Sea.</title>
        <authorList>
            <person name="Lee Y.M."/>
            <person name="Baek K."/>
            <person name="Lee D.-H."/>
            <person name="Shin S.C."/>
            <person name="Jin Y.K."/>
            <person name="Park Y."/>
        </authorList>
    </citation>
    <scope>NUCLEOTIDE SEQUENCE [LARGE SCALE GENOMIC DNA]</scope>
    <source>
        <strain evidence="3 4">PAMC 28998</strain>
    </source>
</reference>
<dbReference type="SUPFAM" id="SSF55120">
    <property type="entry name" value="Pseudouridine synthase"/>
    <property type="match status" value="1"/>
</dbReference>
<evidence type="ECO:0000256" key="1">
    <source>
        <dbReference type="ARBA" id="ARBA00010876"/>
    </source>
</evidence>
<dbReference type="Pfam" id="PF00849">
    <property type="entry name" value="PseudoU_synth_2"/>
    <property type="match status" value="1"/>
</dbReference>
<dbReference type="InterPro" id="IPR050188">
    <property type="entry name" value="RluA_PseudoU_synthase"/>
</dbReference>
<dbReference type="InterPro" id="IPR006145">
    <property type="entry name" value="PsdUridine_synth_RsuA/RluA"/>
</dbReference>
<dbReference type="GO" id="GO:0140098">
    <property type="term" value="F:catalytic activity, acting on RNA"/>
    <property type="evidence" value="ECO:0007669"/>
    <property type="project" value="UniProtKB-ARBA"/>
</dbReference>
<dbReference type="PROSITE" id="PS01129">
    <property type="entry name" value="PSI_RLU"/>
    <property type="match status" value="1"/>
</dbReference>
<dbReference type="Proteomes" id="UP000321954">
    <property type="component" value="Chromosome"/>
</dbReference>
<feature type="domain" description="Pseudouridine synthase RsuA/RluA-like" evidence="2">
    <location>
        <begin position="90"/>
        <end position="227"/>
    </location>
</feature>